<dbReference type="OrthoDB" id="9762420at2"/>
<name>C5BTY9_TERTT</name>
<feature type="region of interest" description="Disordered" evidence="4">
    <location>
        <begin position="449"/>
        <end position="484"/>
    </location>
</feature>
<dbReference type="Gene3D" id="4.10.220.110">
    <property type="match status" value="1"/>
</dbReference>
<dbReference type="NCBIfam" id="TIGR01646">
    <property type="entry name" value="vgr_GE"/>
    <property type="match status" value="1"/>
</dbReference>
<keyword evidence="3" id="KW-0964">Secreted</keyword>
<organism evidence="7 8">
    <name type="scientific">Teredinibacter turnerae (strain ATCC 39867 / T7901)</name>
    <dbReference type="NCBI Taxonomy" id="377629"/>
    <lineage>
        <taxon>Bacteria</taxon>
        <taxon>Pseudomonadati</taxon>
        <taxon>Pseudomonadota</taxon>
        <taxon>Gammaproteobacteria</taxon>
        <taxon>Cellvibrionales</taxon>
        <taxon>Cellvibrionaceae</taxon>
        <taxon>Teredinibacter</taxon>
    </lineage>
</organism>
<dbReference type="EMBL" id="CP001614">
    <property type="protein sequence ID" value="ACR12757.1"/>
    <property type="molecule type" value="Genomic_DNA"/>
</dbReference>
<dbReference type="NCBIfam" id="TIGR03361">
    <property type="entry name" value="VI_Rhs_Vgr"/>
    <property type="match status" value="1"/>
</dbReference>
<dbReference type="AlphaFoldDB" id="C5BTY9"/>
<dbReference type="Pfam" id="PF22178">
    <property type="entry name" value="Gp5_trimer_C"/>
    <property type="match status" value="1"/>
</dbReference>
<reference evidence="7 8" key="1">
    <citation type="journal article" date="2009" name="PLoS ONE">
        <title>The complete genome of Teredinibacter turnerae T7901: an intracellular endosymbiont of marine wood-boring bivalves (shipworms).</title>
        <authorList>
            <person name="Yang J.C."/>
            <person name="Madupu R."/>
            <person name="Durkin A.S."/>
            <person name="Ekborg N.A."/>
            <person name="Pedamallu C.S."/>
            <person name="Hostetler J.B."/>
            <person name="Radune D."/>
            <person name="Toms B.S."/>
            <person name="Henrissat B."/>
            <person name="Coutinho P.M."/>
            <person name="Schwarz S."/>
            <person name="Field L."/>
            <person name="Trindade-Silva A.E."/>
            <person name="Soares C.A.G."/>
            <person name="Elshahawi S."/>
            <person name="Hanora A."/>
            <person name="Schmidt E.W."/>
            <person name="Haygood M.G."/>
            <person name="Posfai J."/>
            <person name="Benner J."/>
            <person name="Madinger C."/>
            <person name="Nove J."/>
            <person name="Anton B."/>
            <person name="Chaudhary K."/>
            <person name="Foster J."/>
            <person name="Holman A."/>
            <person name="Kumar S."/>
            <person name="Lessard P.A."/>
            <person name="Luyten Y.A."/>
            <person name="Slatko B."/>
            <person name="Wood N."/>
            <person name="Wu B."/>
            <person name="Teplitski M."/>
            <person name="Mougous J.D."/>
            <person name="Ward N."/>
            <person name="Eisen J.A."/>
            <person name="Badger J.H."/>
            <person name="Distel D.L."/>
        </authorList>
    </citation>
    <scope>NUCLEOTIDE SEQUENCE [LARGE SCALE GENOMIC DNA]</scope>
    <source>
        <strain evidence="8">ATCC 39867 / T7901</strain>
    </source>
</reference>
<accession>C5BTY9</accession>
<feature type="compositionally biased region" description="Basic and acidic residues" evidence="4">
    <location>
        <begin position="510"/>
        <end position="559"/>
    </location>
</feature>
<dbReference type="Gene3D" id="2.40.50.230">
    <property type="entry name" value="Gp5 N-terminal domain"/>
    <property type="match status" value="1"/>
</dbReference>
<dbReference type="InterPro" id="IPR017847">
    <property type="entry name" value="T6SS_RhsGE_Vgr_subset"/>
</dbReference>
<comment type="subcellular location">
    <subcellularLocation>
        <location evidence="1">Secreted</location>
    </subcellularLocation>
</comment>
<dbReference type="Gene3D" id="2.30.110.50">
    <property type="match status" value="1"/>
</dbReference>
<dbReference type="RefSeq" id="WP_015818869.1">
    <property type="nucleotide sequence ID" value="NC_012997.1"/>
</dbReference>
<dbReference type="eggNOG" id="COG3501">
    <property type="taxonomic scope" value="Bacteria"/>
</dbReference>
<sequence length="664" mass="74018">MGQFSQGNRLIQISQFSLADDTLLLTDFSGQELVSGLFDFHITCISEDLEINPDDIVGKACTVTINDKKGRDFNGFITSFVYGEVLGQGASATFREYRMQLSPWLWFLSQTNDHRIFQEKNTKEIVTAIFADLGFSDYEFKAEGGSAREYCIQHNESDFHFISRLLEEEGITYYFKHDSAKHTLVLVDQKNAFDAVKESDAEYSRGTTGDTHIHQWQHLHQFRKGQWTLNDYNFKEPTKDLTANTISASKFAKNKNFEHYEYPGVYDFAKGADLAKIRMDSEEAGKNAVQGASNCASFYAGGRFTLGKHESATEKGDYVLTSVIVQAHDHSYGLHGSASSSYRNQFTCIPADIHIRPARVHTRPVMRGPQSAVVVGPSGEEIYLDEYNRVKVQFIWDREGKNDENSSCYLRVMQAWAGNQWGASFVPRIGHEVIVDFLDGDPDRPIITGSVYNGKNKPPFNSKTQSGFRTRSSKNGTGSNCNELRFDDKKGAEQIYIHAEMNLDTEVENDETHTVDHNRTKSIGDNEKSSIGKDRSKTVGKNESESIGENKDISVGKNHTESIGEDKKLEVGANHTETIGKNMTISVAKDLKESVDGAYVEKVTKEYGLSAKEITLKADKKITLQTGSAKIVMSSNGDIQISGKNITVKGSGKVVIKGSKTEIN</sequence>
<evidence type="ECO:0000259" key="5">
    <source>
        <dbReference type="Pfam" id="PF04717"/>
    </source>
</evidence>
<dbReference type="Pfam" id="PF04717">
    <property type="entry name" value="Phage_base_V"/>
    <property type="match status" value="1"/>
</dbReference>
<evidence type="ECO:0000256" key="4">
    <source>
        <dbReference type="SAM" id="MobiDB-lite"/>
    </source>
</evidence>
<feature type="domain" description="Gp5/Type VI secretion system Vgr protein OB-fold" evidence="5">
    <location>
        <begin position="387"/>
        <end position="452"/>
    </location>
</feature>
<comment type="similarity">
    <text evidence="2">Belongs to the VgrG protein family.</text>
</comment>
<gene>
    <name evidence="7" type="ordered locus">TERTU_1640</name>
</gene>
<dbReference type="HOGENOM" id="CLU_004121_3_0_6"/>
<evidence type="ECO:0000259" key="6">
    <source>
        <dbReference type="Pfam" id="PF22178"/>
    </source>
</evidence>
<dbReference type="InterPro" id="IPR006531">
    <property type="entry name" value="Gp5/Vgr_OB"/>
</dbReference>
<dbReference type="PANTHER" id="PTHR32305:SF15">
    <property type="entry name" value="PROTEIN RHSA-RELATED"/>
    <property type="match status" value="1"/>
</dbReference>
<dbReference type="STRING" id="377629.TERTU_1640"/>
<dbReference type="SUPFAM" id="SSF69279">
    <property type="entry name" value="Phage tail proteins"/>
    <property type="match status" value="2"/>
</dbReference>
<dbReference type="InterPro" id="IPR050708">
    <property type="entry name" value="T6SS_VgrG/RHS"/>
</dbReference>
<feature type="domain" description="Gp5/Type VI secretion system Vgr C-terminal trimerisation" evidence="6">
    <location>
        <begin position="466"/>
        <end position="575"/>
    </location>
</feature>
<dbReference type="GO" id="GO:0005576">
    <property type="term" value="C:extracellular region"/>
    <property type="evidence" value="ECO:0007669"/>
    <property type="project" value="UniProtKB-SubCell"/>
</dbReference>
<keyword evidence="8" id="KW-1185">Reference proteome</keyword>
<dbReference type="Pfam" id="PF05954">
    <property type="entry name" value="Phage_GPD"/>
    <property type="match status" value="1"/>
</dbReference>
<dbReference type="KEGG" id="ttu:TERTU_1640"/>
<feature type="compositionally biased region" description="Polar residues" evidence="4">
    <location>
        <begin position="459"/>
        <end position="482"/>
    </location>
</feature>
<dbReference type="SUPFAM" id="SSF69349">
    <property type="entry name" value="Phage fibre proteins"/>
    <property type="match status" value="1"/>
</dbReference>
<dbReference type="SUPFAM" id="SSF69255">
    <property type="entry name" value="gp5 N-terminal domain-like"/>
    <property type="match status" value="1"/>
</dbReference>
<dbReference type="Proteomes" id="UP000009080">
    <property type="component" value="Chromosome"/>
</dbReference>
<evidence type="ECO:0000256" key="1">
    <source>
        <dbReference type="ARBA" id="ARBA00004613"/>
    </source>
</evidence>
<feature type="region of interest" description="Disordered" evidence="4">
    <location>
        <begin position="506"/>
        <end position="559"/>
    </location>
</feature>
<dbReference type="InterPro" id="IPR037026">
    <property type="entry name" value="Vgr_OB-fold_dom_sf"/>
</dbReference>
<evidence type="ECO:0000313" key="8">
    <source>
        <dbReference type="Proteomes" id="UP000009080"/>
    </source>
</evidence>
<evidence type="ECO:0000256" key="3">
    <source>
        <dbReference type="ARBA" id="ARBA00022525"/>
    </source>
</evidence>
<dbReference type="Gene3D" id="3.55.50.10">
    <property type="entry name" value="Baseplate protein-like domains"/>
    <property type="match status" value="1"/>
</dbReference>
<evidence type="ECO:0000256" key="2">
    <source>
        <dbReference type="ARBA" id="ARBA00005558"/>
    </source>
</evidence>
<proteinExistence type="inferred from homology"/>
<protein>
    <submittedName>
        <fullName evidence="7">Type VI secretion system Vgr family protein</fullName>
    </submittedName>
</protein>
<evidence type="ECO:0000313" key="7">
    <source>
        <dbReference type="EMBL" id="ACR12757.1"/>
    </source>
</evidence>
<dbReference type="PANTHER" id="PTHR32305">
    <property type="match status" value="1"/>
</dbReference>
<dbReference type="InterPro" id="IPR006533">
    <property type="entry name" value="T6SS_Vgr_RhsGE"/>
</dbReference>
<dbReference type="InterPro" id="IPR054030">
    <property type="entry name" value="Gp5_Vgr_C"/>
</dbReference>